<keyword evidence="1" id="KW-1015">Disulfide bond</keyword>
<dbReference type="PROSITE" id="PS50240">
    <property type="entry name" value="TRYPSIN_DOM"/>
    <property type="match status" value="2"/>
</dbReference>
<dbReference type="SUPFAM" id="SSF50494">
    <property type="entry name" value="Trypsin-like serine proteases"/>
    <property type="match status" value="2"/>
</dbReference>
<dbReference type="InterPro" id="IPR009003">
    <property type="entry name" value="Peptidase_S1_PA"/>
</dbReference>
<dbReference type="PANTHER" id="PTHR24260:SF136">
    <property type="entry name" value="GH08193P-RELATED"/>
    <property type="match status" value="1"/>
</dbReference>
<dbReference type="Proteomes" id="UP001168821">
    <property type="component" value="Unassembled WGS sequence"/>
</dbReference>
<comment type="caution">
    <text evidence="4">The sequence shown here is derived from an EMBL/GenBank/DDBJ whole genome shotgun (WGS) entry which is preliminary data.</text>
</comment>
<dbReference type="SMART" id="SM00020">
    <property type="entry name" value="Tryp_SPc"/>
    <property type="match status" value="2"/>
</dbReference>
<keyword evidence="5" id="KW-1185">Reference proteome</keyword>
<dbReference type="AlphaFoldDB" id="A0AA38M607"/>
<dbReference type="Pfam" id="PF00089">
    <property type="entry name" value="Trypsin"/>
    <property type="match status" value="2"/>
</dbReference>
<dbReference type="InterPro" id="IPR001314">
    <property type="entry name" value="Peptidase_S1A"/>
</dbReference>
<dbReference type="GO" id="GO:0004252">
    <property type="term" value="F:serine-type endopeptidase activity"/>
    <property type="evidence" value="ECO:0007669"/>
    <property type="project" value="InterPro"/>
</dbReference>
<dbReference type="Gene3D" id="2.40.10.10">
    <property type="entry name" value="Trypsin-like serine proteases"/>
    <property type="match status" value="4"/>
</dbReference>
<gene>
    <name evidence="4" type="ORF">Zmor_023031</name>
</gene>
<sequence length="512" mass="55703">MSKIVAVLLICTSLCVFVNTFPQNQGTRIIGGEVAPAGQFPWQAAIYVTTADGQYFCGGALVAPDWVLTAAQCVYNAIQFTIQLGSNSLKTSDENRLIVSTSLYTVHPDYNPQTLEHDIGLIKFHMPITYTDYVQKINMANMGQIFDGIGVTASGWGQTSDDNAELTDELNFVNLVIISNTECQITYGSQVKSGMVCAVGNYNEGICLGDTGSPIIKPGIKGEPLHVGIASFMSLNGCETAEPTGYTRTDVYHPWISNLPRVTLDKKTIKNARIIGGQVASPGQFPWQVAIYKNTTDGRFFCGGAIINEQWILTAAQCVYAATQLTIQLGSNQLQGSDDGRVTITSSTYFYEPRFDPTLGVAHDIALIKIEEPLTFTDYVQPIGWAYIGRLYPGKVVTASGWGQVSDADSTLENDLSYVEMTVFDQIECQAYYGSQLEDTMICTVGTTNQGTCYGDIGGVLVTKALDWLGDFTVAVAISSWMSQNGCESSDPKGFTRIDAYISWIVNTTRDN</sequence>
<evidence type="ECO:0000313" key="5">
    <source>
        <dbReference type="Proteomes" id="UP001168821"/>
    </source>
</evidence>
<name>A0AA38M607_9CUCU</name>
<dbReference type="PRINTS" id="PR00722">
    <property type="entry name" value="CHYMOTRYPSIN"/>
</dbReference>
<dbReference type="CDD" id="cd00190">
    <property type="entry name" value="Tryp_SPc"/>
    <property type="match status" value="2"/>
</dbReference>
<evidence type="ECO:0000256" key="1">
    <source>
        <dbReference type="ARBA" id="ARBA00023157"/>
    </source>
</evidence>
<feature type="chain" id="PRO_5041411210" description="Peptidase S1 domain-containing protein" evidence="2">
    <location>
        <begin position="21"/>
        <end position="512"/>
    </location>
</feature>
<organism evidence="4 5">
    <name type="scientific">Zophobas morio</name>
    <dbReference type="NCBI Taxonomy" id="2755281"/>
    <lineage>
        <taxon>Eukaryota</taxon>
        <taxon>Metazoa</taxon>
        <taxon>Ecdysozoa</taxon>
        <taxon>Arthropoda</taxon>
        <taxon>Hexapoda</taxon>
        <taxon>Insecta</taxon>
        <taxon>Pterygota</taxon>
        <taxon>Neoptera</taxon>
        <taxon>Endopterygota</taxon>
        <taxon>Coleoptera</taxon>
        <taxon>Polyphaga</taxon>
        <taxon>Cucujiformia</taxon>
        <taxon>Tenebrionidae</taxon>
        <taxon>Zophobas</taxon>
    </lineage>
</organism>
<dbReference type="PANTHER" id="PTHR24260">
    <property type="match status" value="1"/>
</dbReference>
<feature type="signal peptide" evidence="2">
    <location>
        <begin position="1"/>
        <end position="20"/>
    </location>
</feature>
<feature type="domain" description="Peptidase S1" evidence="3">
    <location>
        <begin position="29"/>
        <end position="261"/>
    </location>
</feature>
<dbReference type="GO" id="GO:0006508">
    <property type="term" value="P:proteolysis"/>
    <property type="evidence" value="ECO:0007669"/>
    <property type="project" value="InterPro"/>
</dbReference>
<reference evidence="4" key="1">
    <citation type="journal article" date="2023" name="G3 (Bethesda)">
        <title>Whole genome assemblies of Zophobas morio and Tenebrio molitor.</title>
        <authorList>
            <person name="Kaur S."/>
            <person name="Stinson S.A."/>
            <person name="diCenzo G.C."/>
        </authorList>
    </citation>
    <scope>NUCLEOTIDE SEQUENCE</scope>
    <source>
        <strain evidence="4">QUZm001</strain>
    </source>
</reference>
<accession>A0AA38M607</accession>
<dbReference type="InterPro" id="IPR043504">
    <property type="entry name" value="Peptidase_S1_PA_chymotrypsin"/>
</dbReference>
<dbReference type="FunFam" id="2.40.10.10:FF:000004">
    <property type="entry name" value="Tryptase gamma 1"/>
    <property type="match status" value="2"/>
</dbReference>
<feature type="domain" description="Peptidase S1" evidence="3">
    <location>
        <begin position="274"/>
        <end position="510"/>
    </location>
</feature>
<protein>
    <recommendedName>
        <fullName evidence="3">Peptidase S1 domain-containing protein</fullName>
    </recommendedName>
</protein>
<keyword evidence="2" id="KW-0732">Signal</keyword>
<dbReference type="InterPro" id="IPR001254">
    <property type="entry name" value="Trypsin_dom"/>
</dbReference>
<evidence type="ECO:0000313" key="4">
    <source>
        <dbReference type="EMBL" id="KAJ3645365.1"/>
    </source>
</evidence>
<evidence type="ECO:0000259" key="3">
    <source>
        <dbReference type="PROSITE" id="PS50240"/>
    </source>
</evidence>
<proteinExistence type="predicted"/>
<dbReference type="EMBL" id="JALNTZ010000007">
    <property type="protein sequence ID" value="KAJ3645365.1"/>
    <property type="molecule type" value="Genomic_DNA"/>
</dbReference>
<dbReference type="InterPro" id="IPR051333">
    <property type="entry name" value="CLIP_Serine_Protease"/>
</dbReference>
<evidence type="ECO:0000256" key="2">
    <source>
        <dbReference type="SAM" id="SignalP"/>
    </source>
</evidence>